<dbReference type="AlphaFoldDB" id="X1VUU6"/>
<feature type="region of interest" description="Disordered" evidence="1">
    <location>
        <begin position="1"/>
        <end position="43"/>
    </location>
</feature>
<sequence>MKESEPIDMRKPRIMSEPTKKRNPGKASEPTDKRCNNARRKMS</sequence>
<organism evidence="2">
    <name type="scientific">marine sediment metagenome</name>
    <dbReference type="NCBI Taxonomy" id="412755"/>
    <lineage>
        <taxon>unclassified sequences</taxon>
        <taxon>metagenomes</taxon>
        <taxon>ecological metagenomes</taxon>
    </lineage>
</organism>
<evidence type="ECO:0000313" key="2">
    <source>
        <dbReference type="EMBL" id="GAJ21461.1"/>
    </source>
</evidence>
<accession>X1VUU6</accession>
<protein>
    <submittedName>
        <fullName evidence="2">Uncharacterized protein</fullName>
    </submittedName>
</protein>
<evidence type="ECO:0000256" key="1">
    <source>
        <dbReference type="SAM" id="MobiDB-lite"/>
    </source>
</evidence>
<gene>
    <name evidence="2" type="ORF">S12H4_58764</name>
</gene>
<comment type="caution">
    <text evidence="2">The sequence shown here is derived from an EMBL/GenBank/DDBJ whole genome shotgun (WGS) entry which is preliminary data.</text>
</comment>
<reference evidence="2" key="1">
    <citation type="journal article" date="2014" name="Front. Microbiol.">
        <title>High frequency of phylogenetically diverse reductive dehalogenase-homologous genes in deep subseafloor sedimentary metagenomes.</title>
        <authorList>
            <person name="Kawai M."/>
            <person name="Futagami T."/>
            <person name="Toyoda A."/>
            <person name="Takaki Y."/>
            <person name="Nishi S."/>
            <person name="Hori S."/>
            <person name="Arai W."/>
            <person name="Tsubouchi T."/>
            <person name="Morono Y."/>
            <person name="Uchiyama I."/>
            <person name="Ito T."/>
            <person name="Fujiyama A."/>
            <person name="Inagaki F."/>
            <person name="Takami H."/>
        </authorList>
    </citation>
    <scope>NUCLEOTIDE SEQUENCE</scope>
    <source>
        <strain evidence="2">Expedition CK06-06</strain>
    </source>
</reference>
<name>X1VUU6_9ZZZZ</name>
<proteinExistence type="predicted"/>
<dbReference type="EMBL" id="BARW01038249">
    <property type="protein sequence ID" value="GAJ21461.1"/>
    <property type="molecule type" value="Genomic_DNA"/>
</dbReference>
<feature type="compositionally biased region" description="Basic and acidic residues" evidence="1">
    <location>
        <begin position="1"/>
        <end position="11"/>
    </location>
</feature>